<evidence type="ECO:0000256" key="2">
    <source>
        <dbReference type="ARBA" id="ARBA00023125"/>
    </source>
</evidence>
<reference evidence="6 7" key="1">
    <citation type="journal article" date="2016" name="Genome Announc.">
        <title>Draft Genome Sequences of Five Rapidly Growing Mycobacterium Species, M. thermoresistibile, M. fortuitum subsp. acetamidolyticum, M. canariasense, M. brisbanense, and M. novocastrense.</title>
        <authorList>
            <person name="Katahira K."/>
            <person name="Ogura Y."/>
            <person name="Gotoh Y."/>
            <person name="Hayashi T."/>
        </authorList>
    </citation>
    <scope>NUCLEOTIDE SEQUENCE [LARGE SCALE GENOMIC DNA]</scope>
    <source>
        <strain evidence="6 7">JCM6368</strain>
    </source>
</reference>
<dbReference type="InterPro" id="IPR009057">
    <property type="entry name" value="Homeodomain-like_sf"/>
</dbReference>
<dbReference type="PROSITE" id="PS50977">
    <property type="entry name" value="HTH_TETR_2"/>
    <property type="match status" value="1"/>
</dbReference>
<comment type="caution">
    <text evidence="6">The sequence shown here is derived from an EMBL/GenBank/DDBJ whole genome shotgun (WGS) entry which is preliminary data.</text>
</comment>
<dbReference type="SUPFAM" id="SSF46689">
    <property type="entry name" value="Homeodomain-like"/>
    <property type="match status" value="1"/>
</dbReference>
<evidence type="ECO:0000256" key="1">
    <source>
        <dbReference type="ARBA" id="ARBA00023015"/>
    </source>
</evidence>
<dbReference type="EMBL" id="BCSZ01000036">
    <property type="protein sequence ID" value="GAT03899.1"/>
    <property type="molecule type" value="Genomic_DNA"/>
</dbReference>
<protein>
    <submittedName>
        <fullName evidence="6">Transcriptional regulator</fullName>
    </submittedName>
</protein>
<feature type="domain" description="HTH tetR-type" evidence="5">
    <location>
        <begin position="53"/>
        <end position="113"/>
    </location>
</feature>
<keyword evidence="1" id="KW-0805">Transcription regulation</keyword>
<keyword evidence="2 4" id="KW-0238">DNA-binding</keyword>
<keyword evidence="3" id="KW-0804">Transcription</keyword>
<dbReference type="GO" id="GO:0000976">
    <property type="term" value="F:transcription cis-regulatory region binding"/>
    <property type="evidence" value="ECO:0007669"/>
    <property type="project" value="TreeGrafter"/>
</dbReference>
<evidence type="ECO:0000256" key="3">
    <source>
        <dbReference type="ARBA" id="ARBA00023163"/>
    </source>
</evidence>
<dbReference type="Proteomes" id="UP000069705">
    <property type="component" value="Unassembled WGS sequence"/>
</dbReference>
<evidence type="ECO:0000256" key="4">
    <source>
        <dbReference type="PROSITE-ProRule" id="PRU00335"/>
    </source>
</evidence>
<dbReference type="InterPro" id="IPR050109">
    <property type="entry name" value="HTH-type_TetR-like_transc_reg"/>
</dbReference>
<accession>A0A100WTN5</accession>
<gene>
    <name evidence="6" type="ORF">RMCFA_4011</name>
</gene>
<reference evidence="7" key="2">
    <citation type="submission" date="2016-02" db="EMBL/GenBank/DDBJ databases">
        <title>Draft genome sequence of five rapidly growing Mycobacterium species.</title>
        <authorList>
            <person name="Katahira K."/>
            <person name="Gotou Y."/>
            <person name="Iida K."/>
            <person name="Ogura Y."/>
            <person name="Hayashi T."/>
        </authorList>
    </citation>
    <scope>NUCLEOTIDE SEQUENCE [LARGE SCALE GENOMIC DNA]</scope>
    <source>
        <strain evidence="7">JCM6368</strain>
    </source>
</reference>
<dbReference type="PANTHER" id="PTHR30055">
    <property type="entry name" value="HTH-TYPE TRANSCRIPTIONAL REGULATOR RUTR"/>
    <property type="match status" value="1"/>
</dbReference>
<evidence type="ECO:0000313" key="6">
    <source>
        <dbReference type="EMBL" id="GAT03899.1"/>
    </source>
</evidence>
<sequence length="241" mass="26906">MCYWCIPGDREGAPSAGICEACQGYYQIRWSGEGVAHMQVASKPATLSERRAEELRFEIAIAARDLFLAEGSTSVTVERICAAAGVAPRTFHRHFPVKEDVVLPLFRRFGTLSIELLAHAGPERDVVDALVEAFSTEVPRRAMVEFDRTFMALVVNDPQYRLRWLDWGQDLIGPITEFLADRFDLGENPNTRELPAQLVIQVCRHAYLRWVADGDFTGLRSALGVGMQMVVEALPVLARQG</sequence>
<dbReference type="GO" id="GO:0003700">
    <property type="term" value="F:DNA-binding transcription factor activity"/>
    <property type="evidence" value="ECO:0007669"/>
    <property type="project" value="TreeGrafter"/>
</dbReference>
<evidence type="ECO:0000259" key="5">
    <source>
        <dbReference type="PROSITE" id="PS50977"/>
    </source>
</evidence>
<name>A0A100WTN5_MYCFO</name>
<evidence type="ECO:0000313" key="7">
    <source>
        <dbReference type="Proteomes" id="UP000069705"/>
    </source>
</evidence>
<feature type="DNA-binding region" description="H-T-H motif" evidence="4">
    <location>
        <begin position="76"/>
        <end position="95"/>
    </location>
</feature>
<organism evidence="6 7">
    <name type="scientific">Mycolicibacterium fortuitum subsp. acetamidolyticum</name>
    <dbReference type="NCBI Taxonomy" id="144550"/>
    <lineage>
        <taxon>Bacteria</taxon>
        <taxon>Bacillati</taxon>
        <taxon>Actinomycetota</taxon>
        <taxon>Actinomycetes</taxon>
        <taxon>Mycobacteriales</taxon>
        <taxon>Mycobacteriaceae</taxon>
        <taxon>Mycolicibacterium</taxon>
    </lineage>
</organism>
<dbReference type="InterPro" id="IPR001647">
    <property type="entry name" value="HTH_TetR"/>
</dbReference>
<dbReference type="PANTHER" id="PTHR30055:SF238">
    <property type="entry name" value="MYCOFACTOCIN BIOSYNTHESIS TRANSCRIPTIONAL REGULATOR MFTR-RELATED"/>
    <property type="match status" value="1"/>
</dbReference>
<proteinExistence type="predicted"/>
<dbReference type="Gene3D" id="1.10.357.10">
    <property type="entry name" value="Tetracycline Repressor, domain 2"/>
    <property type="match status" value="1"/>
</dbReference>
<dbReference type="AlphaFoldDB" id="A0A100WTN5"/>
<dbReference type="Pfam" id="PF00440">
    <property type="entry name" value="TetR_N"/>
    <property type="match status" value="1"/>
</dbReference>